<evidence type="ECO:0000256" key="6">
    <source>
        <dbReference type="ARBA" id="ARBA00022801"/>
    </source>
</evidence>
<dbReference type="InterPro" id="IPR033116">
    <property type="entry name" value="TRYPSIN_SER"/>
</dbReference>
<evidence type="ECO:0000259" key="16">
    <source>
        <dbReference type="PROSITE" id="PS51888"/>
    </source>
</evidence>
<feature type="signal peptide" evidence="14">
    <location>
        <begin position="1"/>
        <end position="22"/>
    </location>
</feature>
<feature type="domain" description="Peptidase S1" evidence="15">
    <location>
        <begin position="152"/>
        <end position="402"/>
    </location>
</feature>
<keyword evidence="7 13" id="KW-0720">Serine protease</keyword>
<keyword evidence="10" id="KW-1015">Disulfide bond</keyword>
<dbReference type="InterPro" id="IPR022700">
    <property type="entry name" value="CLIP"/>
</dbReference>
<dbReference type="EC" id="3.4.21.-" evidence="13"/>
<evidence type="ECO:0000259" key="15">
    <source>
        <dbReference type="PROSITE" id="PS50240"/>
    </source>
</evidence>
<dbReference type="FunFam" id="3.30.1640.30:FF:000001">
    <property type="entry name" value="Serine protease 7"/>
    <property type="match status" value="1"/>
</dbReference>
<evidence type="ECO:0000256" key="12">
    <source>
        <dbReference type="ARBA" id="ARBA00024195"/>
    </source>
</evidence>
<dbReference type="Gene3D" id="3.30.1640.30">
    <property type="match status" value="1"/>
</dbReference>
<evidence type="ECO:0000313" key="17">
    <source>
        <dbReference type="EMBL" id="CAG9806541.1"/>
    </source>
</evidence>
<dbReference type="PROSITE" id="PS51888">
    <property type="entry name" value="CLIP"/>
    <property type="match status" value="1"/>
</dbReference>
<evidence type="ECO:0000256" key="7">
    <source>
        <dbReference type="ARBA" id="ARBA00022825"/>
    </source>
</evidence>
<dbReference type="PROSITE" id="PS00134">
    <property type="entry name" value="TRYPSIN_HIS"/>
    <property type="match status" value="1"/>
</dbReference>
<name>A0A9N9RZX8_9DIPT</name>
<dbReference type="GO" id="GO:0045087">
    <property type="term" value="P:innate immune response"/>
    <property type="evidence" value="ECO:0007669"/>
    <property type="project" value="UniProtKB-KW"/>
</dbReference>
<dbReference type="SUPFAM" id="SSF50494">
    <property type="entry name" value="Trypsin-like serine proteases"/>
    <property type="match status" value="1"/>
</dbReference>
<comment type="subcellular location">
    <subcellularLocation>
        <location evidence="1 14">Secreted</location>
    </subcellularLocation>
</comment>
<dbReference type="PRINTS" id="PR00722">
    <property type="entry name" value="CHYMOTRYPSIN"/>
</dbReference>
<dbReference type="Gene3D" id="2.40.10.10">
    <property type="entry name" value="Trypsin-like serine proteases"/>
    <property type="match status" value="2"/>
</dbReference>
<dbReference type="GO" id="GO:0004252">
    <property type="term" value="F:serine-type endopeptidase activity"/>
    <property type="evidence" value="ECO:0007669"/>
    <property type="project" value="UniProtKB-UniRule"/>
</dbReference>
<dbReference type="PROSITE" id="PS50240">
    <property type="entry name" value="TRYPSIN_DOM"/>
    <property type="match status" value="1"/>
</dbReference>
<keyword evidence="3" id="KW-0399">Innate immunity</keyword>
<dbReference type="Proteomes" id="UP001153620">
    <property type="component" value="Chromosome 3"/>
</dbReference>
<dbReference type="InterPro" id="IPR051487">
    <property type="entry name" value="Ser/Thr_Proteases_Immune/Dev"/>
</dbReference>
<keyword evidence="5 14" id="KW-0732">Signal</keyword>
<keyword evidence="2 14" id="KW-0964">Secreted</keyword>
<evidence type="ECO:0000256" key="2">
    <source>
        <dbReference type="ARBA" id="ARBA00022525"/>
    </source>
</evidence>
<dbReference type="InterPro" id="IPR018114">
    <property type="entry name" value="TRYPSIN_HIS"/>
</dbReference>
<comment type="domain">
    <text evidence="14">The clip domain consists of 35-55 residues which are 'knitted' together usually by 3 conserved disulfide bonds forming a clip-like compact structure.</text>
</comment>
<dbReference type="Pfam" id="PF00089">
    <property type="entry name" value="Trypsin"/>
    <property type="match status" value="1"/>
</dbReference>
<dbReference type="SMART" id="SM00680">
    <property type="entry name" value="CLIP"/>
    <property type="match status" value="1"/>
</dbReference>
<keyword evidence="4 13" id="KW-0645">Protease</keyword>
<evidence type="ECO:0000256" key="13">
    <source>
        <dbReference type="RuleBase" id="RU363034"/>
    </source>
</evidence>
<dbReference type="FunFam" id="2.40.10.10:FF:000028">
    <property type="entry name" value="Serine protease easter"/>
    <property type="match status" value="1"/>
</dbReference>
<organism evidence="17 18">
    <name type="scientific">Chironomus riparius</name>
    <dbReference type="NCBI Taxonomy" id="315576"/>
    <lineage>
        <taxon>Eukaryota</taxon>
        <taxon>Metazoa</taxon>
        <taxon>Ecdysozoa</taxon>
        <taxon>Arthropoda</taxon>
        <taxon>Hexapoda</taxon>
        <taxon>Insecta</taxon>
        <taxon>Pterygota</taxon>
        <taxon>Neoptera</taxon>
        <taxon>Endopterygota</taxon>
        <taxon>Diptera</taxon>
        <taxon>Nematocera</taxon>
        <taxon>Chironomoidea</taxon>
        <taxon>Chironomidae</taxon>
        <taxon>Chironominae</taxon>
        <taxon>Chironomus</taxon>
    </lineage>
</organism>
<dbReference type="InterPro" id="IPR038565">
    <property type="entry name" value="CLIP_sf"/>
</dbReference>
<dbReference type="InterPro" id="IPR009003">
    <property type="entry name" value="Peptidase_S1_PA"/>
</dbReference>
<dbReference type="InterPro" id="IPR001254">
    <property type="entry name" value="Trypsin_dom"/>
</dbReference>
<dbReference type="PANTHER" id="PTHR24256">
    <property type="entry name" value="TRYPTASE-RELATED"/>
    <property type="match status" value="1"/>
</dbReference>
<evidence type="ECO:0000313" key="18">
    <source>
        <dbReference type="Proteomes" id="UP001153620"/>
    </source>
</evidence>
<comment type="similarity">
    <text evidence="12 14">Belongs to the peptidase S1 family. CLIP subfamily.</text>
</comment>
<keyword evidence="18" id="KW-1185">Reference proteome</keyword>
<keyword evidence="11" id="KW-0325">Glycoprotein</keyword>
<dbReference type="GO" id="GO:0006508">
    <property type="term" value="P:proteolysis"/>
    <property type="evidence" value="ECO:0007669"/>
    <property type="project" value="UniProtKB-KW"/>
</dbReference>
<evidence type="ECO:0000256" key="14">
    <source>
        <dbReference type="RuleBase" id="RU366078"/>
    </source>
</evidence>
<protein>
    <recommendedName>
        <fullName evidence="14">CLIP domain-containing serine protease</fullName>
        <ecNumber evidence="13">3.4.21.-</ecNumber>
    </recommendedName>
</protein>
<reference evidence="17" key="1">
    <citation type="submission" date="2022-01" db="EMBL/GenBank/DDBJ databases">
        <authorList>
            <person name="King R."/>
        </authorList>
    </citation>
    <scope>NUCLEOTIDE SEQUENCE</scope>
</reference>
<evidence type="ECO:0000256" key="5">
    <source>
        <dbReference type="ARBA" id="ARBA00022729"/>
    </source>
</evidence>
<evidence type="ECO:0000256" key="9">
    <source>
        <dbReference type="ARBA" id="ARBA00023145"/>
    </source>
</evidence>
<dbReference type="CDD" id="cd00190">
    <property type="entry name" value="Tryp_SPc"/>
    <property type="match status" value="1"/>
</dbReference>
<dbReference type="EMBL" id="OU895879">
    <property type="protein sequence ID" value="CAG9806541.1"/>
    <property type="molecule type" value="Genomic_DNA"/>
</dbReference>
<dbReference type="Pfam" id="PF12032">
    <property type="entry name" value="CLIP"/>
    <property type="match status" value="1"/>
</dbReference>
<gene>
    <name evidence="17" type="ORF">CHIRRI_LOCUS9396</name>
</gene>
<evidence type="ECO:0000256" key="11">
    <source>
        <dbReference type="ARBA" id="ARBA00023180"/>
    </source>
</evidence>
<feature type="domain" description="Clip" evidence="16">
    <location>
        <begin position="25"/>
        <end position="82"/>
    </location>
</feature>
<proteinExistence type="inferred from homology"/>
<evidence type="ECO:0000256" key="4">
    <source>
        <dbReference type="ARBA" id="ARBA00022670"/>
    </source>
</evidence>
<dbReference type="GO" id="GO:0005576">
    <property type="term" value="C:extracellular region"/>
    <property type="evidence" value="ECO:0007669"/>
    <property type="project" value="UniProtKB-SubCell"/>
</dbReference>
<dbReference type="AlphaFoldDB" id="A0A9N9RZX8"/>
<dbReference type="InterPro" id="IPR001314">
    <property type="entry name" value="Peptidase_S1A"/>
</dbReference>
<dbReference type="FunFam" id="2.40.10.10:FF:000002">
    <property type="entry name" value="Transmembrane protease serine"/>
    <property type="match status" value="1"/>
</dbReference>
<evidence type="ECO:0000256" key="1">
    <source>
        <dbReference type="ARBA" id="ARBA00004613"/>
    </source>
</evidence>
<dbReference type="PROSITE" id="PS00135">
    <property type="entry name" value="TRYPSIN_SER"/>
    <property type="match status" value="1"/>
</dbReference>
<sequence length="403" mass="45680">MKSRGLISLIILISITIQSALTQNFCRTPGYKMGRCLPIYNCDYLLNILRAKPLTQQTIRFLQMSQCDAGWPVEENIPYVCCARNDDSLILQPTTADAPPQPSALLPKISTQTANFDDYEDENTDDSISFQNSTDLLPNESDCGREYIENRIYSGQNTDREEFPWLALFEYRKFSGEVSINCAGSLISKKYVLTASHCITGDIIARIGMLSNIRLGDYDLREADACNERNCQNPYRFNAIEEVIPHENYNQRAINRRNDIGLVRLRKAVRFSRMVRPICLPAADLPPLKAGNTVYIVGFGRTLAARRSTIKQKLAIPIYDHEICKRKFSSKKVVIHDEQLCAGGEFSKDACDGDSGGPLQRFHNTWIVEGIVSFGYLCGLEDWPAIYTKVSSYRSWIEDHMRP</sequence>
<keyword evidence="9" id="KW-0865">Zymogen</keyword>
<feature type="chain" id="PRO_5040535886" description="CLIP domain-containing serine protease" evidence="14">
    <location>
        <begin position="23"/>
        <end position="403"/>
    </location>
</feature>
<keyword evidence="6 13" id="KW-0378">Hydrolase</keyword>
<keyword evidence="8" id="KW-0391">Immunity</keyword>
<accession>A0A9N9RZX8</accession>
<dbReference type="SMART" id="SM00020">
    <property type="entry name" value="Tryp_SPc"/>
    <property type="match status" value="1"/>
</dbReference>
<evidence type="ECO:0000256" key="10">
    <source>
        <dbReference type="ARBA" id="ARBA00023157"/>
    </source>
</evidence>
<dbReference type="OrthoDB" id="9028152at2759"/>
<dbReference type="InterPro" id="IPR043504">
    <property type="entry name" value="Peptidase_S1_PA_chymotrypsin"/>
</dbReference>
<reference evidence="17" key="2">
    <citation type="submission" date="2022-10" db="EMBL/GenBank/DDBJ databases">
        <authorList>
            <consortium name="ENA_rothamsted_submissions"/>
            <consortium name="culmorum"/>
            <person name="King R."/>
        </authorList>
    </citation>
    <scope>NUCLEOTIDE SEQUENCE</scope>
</reference>
<evidence type="ECO:0000256" key="3">
    <source>
        <dbReference type="ARBA" id="ARBA00022588"/>
    </source>
</evidence>
<evidence type="ECO:0000256" key="8">
    <source>
        <dbReference type="ARBA" id="ARBA00022859"/>
    </source>
</evidence>